<feature type="region of interest" description="Disordered" evidence="1">
    <location>
        <begin position="197"/>
        <end position="221"/>
    </location>
</feature>
<accession>T1FBJ5</accession>
<proteinExistence type="predicted"/>
<evidence type="ECO:0000256" key="1">
    <source>
        <dbReference type="SAM" id="MobiDB-lite"/>
    </source>
</evidence>
<dbReference type="Proteomes" id="UP000015101">
    <property type="component" value="Unassembled WGS sequence"/>
</dbReference>
<reference evidence="3 5" key="2">
    <citation type="journal article" date="2013" name="Nature">
        <title>Insights into bilaterian evolution from three spiralian genomes.</title>
        <authorList>
            <person name="Simakov O."/>
            <person name="Marletaz F."/>
            <person name="Cho S.J."/>
            <person name="Edsinger-Gonzales E."/>
            <person name="Havlak P."/>
            <person name="Hellsten U."/>
            <person name="Kuo D.H."/>
            <person name="Larsson T."/>
            <person name="Lv J."/>
            <person name="Arendt D."/>
            <person name="Savage R."/>
            <person name="Osoegawa K."/>
            <person name="de Jong P."/>
            <person name="Grimwood J."/>
            <person name="Chapman J.A."/>
            <person name="Shapiro H."/>
            <person name="Aerts A."/>
            <person name="Otillar R.P."/>
            <person name="Terry A.Y."/>
            <person name="Boore J.L."/>
            <person name="Grigoriev I.V."/>
            <person name="Lindberg D.R."/>
            <person name="Seaver E.C."/>
            <person name="Weisblat D.A."/>
            <person name="Putnam N.H."/>
            <person name="Rokhsar D.S."/>
        </authorList>
    </citation>
    <scope>NUCLEOTIDE SEQUENCE</scope>
</reference>
<feature type="compositionally biased region" description="Polar residues" evidence="1">
    <location>
        <begin position="204"/>
        <end position="221"/>
    </location>
</feature>
<dbReference type="CTD" id="20206194"/>
<keyword evidence="5" id="KW-1185">Reference proteome</keyword>
<evidence type="ECO:0000313" key="3">
    <source>
        <dbReference type="EMBL" id="ESN98110.1"/>
    </source>
</evidence>
<protein>
    <recommendedName>
        <fullName evidence="6">C-type lectin domain-containing protein</fullName>
    </recommendedName>
</protein>
<reference evidence="5" key="1">
    <citation type="submission" date="2012-12" db="EMBL/GenBank/DDBJ databases">
        <authorList>
            <person name="Hellsten U."/>
            <person name="Grimwood J."/>
            <person name="Chapman J.A."/>
            <person name="Shapiro H."/>
            <person name="Aerts A."/>
            <person name="Otillar R.P."/>
            <person name="Terry A.Y."/>
            <person name="Boore J.L."/>
            <person name="Simakov O."/>
            <person name="Marletaz F."/>
            <person name="Cho S.-J."/>
            <person name="Edsinger-Gonzales E."/>
            <person name="Havlak P."/>
            <person name="Kuo D.-H."/>
            <person name="Larsson T."/>
            <person name="Lv J."/>
            <person name="Arendt D."/>
            <person name="Savage R."/>
            <person name="Osoegawa K."/>
            <person name="de Jong P."/>
            <person name="Lindberg D.R."/>
            <person name="Seaver E.C."/>
            <person name="Weisblat D.A."/>
            <person name="Putnam N.H."/>
            <person name="Grigoriev I.V."/>
            <person name="Rokhsar D.S."/>
        </authorList>
    </citation>
    <scope>NUCLEOTIDE SEQUENCE</scope>
</reference>
<dbReference type="GeneID" id="20206194"/>
<keyword evidence="2" id="KW-0732">Signal</keyword>
<gene>
    <name evidence="4" type="primary">20206194</name>
    <name evidence="3" type="ORF">HELRODRAFT_177348</name>
</gene>
<evidence type="ECO:0008006" key="6">
    <source>
        <dbReference type="Google" id="ProtNLM"/>
    </source>
</evidence>
<organism evidence="4 5">
    <name type="scientific">Helobdella robusta</name>
    <name type="common">Californian leech</name>
    <dbReference type="NCBI Taxonomy" id="6412"/>
    <lineage>
        <taxon>Eukaryota</taxon>
        <taxon>Metazoa</taxon>
        <taxon>Spiralia</taxon>
        <taxon>Lophotrochozoa</taxon>
        <taxon>Annelida</taxon>
        <taxon>Clitellata</taxon>
        <taxon>Hirudinea</taxon>
        <taxon>Rhynchobdellida</taxon>
        <taxon>Glossiphoniidae</taxon>
        <taxon>Helobdella</taxon>
    </lineage>
</organism>
<feature type="chain" id="PRO_5010980546" description="C-type lectin domain-containing protein" evidence="2">
    <location>
        <begin position="32"/>
        <end position="302"/>
    </location>
</feature>
<dbReference type="EMBL" id="KB097222">
    <property type="protein sequence ID" value="ESN98110.1"/>
    <property type="molecule type" value="Genomic_DNA"/>
</dbReference>
<dbReference type="AlphaFoldDB" id="T1FBJ5"/>
<dbReference type="KEGG" id="hro:HELRODRAFT_177348"/>
<evidence type="ECO:0000256" key="2">
    <source>
        <dbReference type="SAM" id="SignalP"/>
    </source>
</evidence>
<dbReference type="InParanoid" id="T1FBJ5"/>
<feature type="signal peptide" evidence="2">
    <location>
        <begin position="1"/>
        <end position="31"/>
    </location>
</feature>
<dbReference type="RefSeq" id="XP_009023803.1">
    <property type="nucleotide sequence ID" value="XM_009025555.1"/>
</dbReference>
<dbReference type="HOGENOM" id="CLU_922223_0_0_1"/>
<evidence type="ECO:0000313" key="5">
    <source>
        <dbReference type="Proteomes" id="UP000015101"/>
    </source>
</evidence>
<name>T1FBJ5_HELRO</name>
<reference evidence="4" key="3">
    <citation type="submission" date="2015-06" db="UniProtKB">
        <authorList>
            <consortium name="EnsemblMetazoa"/>
        </authorList>
    </citation>
    <scope>IDENTIFICATION</scope>
</reference>
<sequence>MFFKTFNSGSVTTHFVILSLSFAINVNKATSGNVTWPTDSIPQRYEETRISDSPNNTTYPPSDVEWSKPVIQRCLRTACFFSYGSSRLTSKLEEARQACSLMKPGSSLLQLSDSFLNTDYRAFHKAELLAGRSILNADWTEQNGYIWATTRTIIPGIPKAKSNCPLYATDQGIGQTSSCASPSYIVRDEKIVIKKTNNDENEMDNNSRINDSNNETNRRTSNYIKTCVQATSSSNNNNKTHAYKQTNKHTSYHKTNQVGTVYVKPAPQTDNLHMHFSGTSLKNNKYITNHPFYGEQSYSVKR</sequence>
<evidence type="ECO:0000313" key="4">
    <source>
        <dbReference type="EnsemblMetazoa" id="HelroP177348"/>
    </source>
</evidence>
<dbReference type="EMBL" id="AMQM01006017">
    <property type="status" value="NOT_ANNOTATED_CDS"/>
    <property type="molecule type" value="Genomic_DNA"/>
</dbReference>
<dbReference type="EnsemblMetazoa" id="HelroT177348">
    <property type="protein sequence ID" value="HelroP177348"/>
    <property type="gene ID" value="HelroG177348"/>
</dbReference>